<dbReference type="GO" id="GO:0007051">
    <property type="term" value="P:spindle organization"/>
    <property type="evidence" value="ECO:0007669"/>
    <property type="project" value="InterPro"/>
</dbReference>
<name>A0A3P6ULQ2_CYLGO</name>
<dbReference type="EMBL" id="UYRV01026964">
    <property type="protein sequence ID" value="VDK80178.1"/>
    <property type="molecule type" value="Genomic_DNA"/>
</dbReference>
<protein>
    <submittedName>
        <fullName evidence="1">Uncharacterized protein</fullName>
    </submittedName>
</protein>
<dbReference type="PANTHER" id="PTHR12609">
    <property type="entry name" value="MICROTUBULE ASSOCIATED PROTEIN XMAP215"/>
    <property type="match status" value="1"/>
</dbReference>
<dbReference type="GO" id="GO:0046785">
    <property type="term" value="P:microtubule polymerization"/>
    <property type="evidence" value="ECO:0007669"/>
    <property type="project" value="InterPro"/>
</dbReference>
<evidence type="ECO:0000313" key="2">
    <source>
        <dbReference type="Proteomes" id="UP000271889"/>
    </source>
</evidence>
<dbReference type="InterPro" id="IPR045110">
    <property type="entry name" value="XMAP215"/>
</dbReference>
<dbReference type="Gene3D" id="1.25.10.10">
    <property type="entry name" value="Leucine-rich Repeat Variant"/>
    <property type="match status" value="1"/>
</dbReference>
<dbReference type="GO" id="GO:0030951">
    <property type="term" value="P:establishment or maintenance of microtubule cytoskeleton polarity"/>
    <property type="evidence" value="ECO:0007669"/>
    <property type="project" value="InterPro"/>
</dbReference>
<gene>
    <name evidence="1" type="ORF">CGOC_LOCUS7668</name>
</gene>
<dbReference type="AlphaFoldDB" id="A0A3P6ULQ2"/>
<organism evidence="1 2">
    <name type="scientific">Cylicostephanus goldi</name>
    <name type="common">Nematode worm</name>
    <dbReference type="NCBI Taxonomy" id="71465"/>
    <lineage>
        <taxon>Eukaryota</taxon>
        <taxon>Metazoa</taxon>
        <taxon>Ecdysozoa</taxon>
        <taxon>Nematoda</taxon>
        <taxon>Chromadorea</taxon>
        <taxon>Rhabditida</taxon>
        <taxon>Rhabditina</taxon>
        <taxon>Rhabditomorpha</taxon>
        <taxon>Strongyloidea</taxon>
        <taxon>Strongylidae</taxon>
        <taxon>Cylicostephanus</taxon>
    </lineage>
</organism>
<keyword evidence="2" id="KW-1185">Reference proteome</keyword>
<dbReference type="GO" id="GO:0061863">
    <property type="term" value="F:microtubule plus end polymerase"/>
    <property type="evidence" value="ECO:0007669"/>
    <property type="project" value="InterPro"/>
</dbReference>
<reference evidence="1 2" key="1">
    <citation type="submission" date="2018-11" db="EMBL/GenBank/DDBJ databases">
        <authorList>
            <consortium name="Pathogen Informatics"/>
        </authorList>
    </citation>
    <scope>NUCLEOTIDE SEQUENCE [LARGE SCALE GENOMIC DNA]</scope>
</reference>
<dbReference type="Proteomes" id="UP000271889">
    <property type="component" value="Unassembled WGS sequence"/>
</dbReference>
<proteinExistence type="predicted"/>
<dbReference type="OrthoDB" id="205662at2759"/>
<sequence>MLLSHITLPEAAALVDNAEAKILRKKDELSRIPGVSYLTEDNAYLRTSEADPWDLLDSVDVIARLPADSSTNIESKKGTERRDALMAFLDHLTANPRLHPKASYGEHISLLKRIIEKDANINVAALATTCMKCVADGLRKKVSVPQLLYLFSTKMNFRFAPHAPAVYQ</sequence>
<evidence type="ECO:0000313" key="1">
    <source>
        <dbReference type="EMBL" id="VDK80178.1"/>
    </source>
</evidence>
<dbReference type="GO" id="GO:0051010">
    <property type="term" value="F:microtubule plus-end binding"/>
    <property type="evidence" value="ECO:0007669"/>
    <property type="project" value="InterPro"/>
</dbReference>
<accession>A0A3P6ULQ2</accession>
<dbReference type="InterPro" id="IPR011989">
    <property type="entry name" value="ARM-like"/>
</dbReference>